<evidence type="ECO:0000313" key="2">
    <source>
        <dbReference type="EMBL" id="VDP34156.1"/>
    </source>
</evidence>
<dbReference type="WBParaSite" id="HPBE_0002268901-mRNA-1">
    <property type="protein sequence ID" value="HPBE_0002268901-mRNA-1"/>
    <property type="gene ID" value="HPBE_0002268901"/>
</dbReference>
<evidence type="ECO:0000313" key="3">
    <source>
        <dbReference type="Proteomes" id="UP000050761"/>
    </source>
</evidence>
<keyword evidence="3" id="KW-1185">Reference proteome</keyword>
<name>A0A183GJ49_HELPZ</name>
<feature type="compositionally biased region" description="Basic and acidic residues" evidence="1">
    <location>
        <begin position="24"/>
        <end position="36"/>
    </location>
</feature>
<proteinExistence type="predicted"/>
<dbReference type="AlphaFoldDB" id="A0A183GJ49"/>
<reference evidence="4" key="2">
    <citation type="submission" date="2019-09" db="UniProtKB">
        <authorList>
            <consortium name="WormBaseParasite"/>
        </authorList>
    </citation>
    <scope>IDENTIFICATION</scope>
</reference>
<sequence>MSVPPRGVTGNCSLLRAELNTDTRVQEKVREKEAKKAAKKAVAAARPTHYDDVNGKLKSRDGERFVYRRSK</sequence>
<organism evidence="3 4">
    <name type="scientific">Heligmosomoides polygyrus</name>
    <name type="common">Parasitic roundworm</name>
    <dbReference type="NCBI Taxonomy" id="6339"/>
    <lineage>
        <taxon>Eukaryota</taxon>
        <taxon>Metazoa</taxon>
        <taxon>Ecdysozoa</taxon>
        <taxon>Nematoda</taxon>
        <taxon>Chromadorea</taxon>
        <taxon>Rhabditida</taxon>
        <taxon>Rhabditina</taxon>
        <taxon>Rhabditomorpha</taxon>
        <taxon>Strongyloidea</taxon>
        <taxon>Heligmosomidae</taxon>
        <taxon>Heligmosomoides</taxon>
    </lineage>
</organism>
<feature type="region of interest" description="Disordered" evidence="1">
    <location>
        <begin position="24"/>
        <end position="43"/>
    </location>
</feature>
<accession>A0A3P8GTI7</accession>
<gene>
    <name evidence="2" type="ORF">HPBE_LOCUS22687</name>
</gene>
<accession>A0A183GJ49</accession>
<reference evidence="2 3" key="1">
    <citation type="submission" date="2018-11" db="EMBL/GenBank/DDBJ databases">
        <authorList>
            <consortium name="Pathogen Informatics"/>
        </authorList>
    </citation>
    <scope>NUCLEOTIDE SEQUENCE [LARGE SCALE GENOMIC DNA]</scope>
</reference>
<evidence type="ECO:0000256" key="1">
    <source>
        <dbReference type="SAM" id="MobiDB-lite"/>
    </source>
</evidence>
<protein>
    <submittedName>
        <fullName evidence="2 4">Uncharacterized protein</fullName>
    </submittedName>
</protein>
<evidence type="ECO:0000313" key="4">
    <source>
        <dbReference type="WBParaSite" id="HPBE_0002268901-mRNA-1"/>
    </source>
</evidence>
<dbReference type="Proteomes" id="UP000050761">
    <property type="component" value="Unassembled WGS sequence"/>
</dbReference>
<dbReference type="EMBL" id="UZAH01034253">
    <property type="protein sequence ID" value="VDP34156.1"/>
    <property type="molecule type" value="Genomic_DNA"/>
</dbReference>